<organism evidence="1 2">
    <name type="scientific">Pleomassaria siparia CBS 279.74</name>
    <dbReference type="NCBI Taxonomy" id="1314801"/>
    <lineage>
        <taxon>Eukaryota</taxon>
        <taxon>Fungi</taxon>
        <taxon>Dikarya</taxon>
        <taxon>Ascomycota</taxon>
        <taxon>Pezizomycotina</taxon>
        <taxon>Dothideomycetes</taxon>
        <taxon>Pleosporomycetidae</taxon>
        <taxon>Pleosporales</taxon>
        <taxon>Pleomassariaceae</taxon>
        <taxon>Pleomassaria</taxon>
    </lineage>
</organism>
<accession>A0A6G1JRC8</accession>
<evidence type="ECO:0000313" key="2">
    <source>
        <dbReference type="Proteomes" id="UP000799428"/>
    </source>
</evidence>
<name>A0A6G1JRC8_9PLEO</name>
<reference evidence="1" key="1">
    <citation type="journal article" date="2020" name="Stud. Mycol.">
        <title>101 Dothideomycetes genomes: a test case for predicting lifestyles and emergence of pathogens.</title>
        <authorList>
            <person name="Haridas S."/>
            <person name="Albert R."/>
            <person name="Binder M."/>
            <person name="Bloem J."/>
            <person name="Labutti K."/>
            <person name="Salamov A."/>
            <person name="Andreopoulos B."/>
            <person name="Baker S."/>
            <person name="Barry K."/>
            <person name="Bills G."/>
            <person name="Bluhm B."/>
            <person name="Cannon C."/>
            <person name="Castanera R."/>
            <person name="Culley D."/>
            <person name="Daum C."/>
            <person name="Ezra D."/>
            <person name="Gonzalez J."/>
            <person name="Henrissat B."/>
            <person name="Kuo A."/>
            <person name="Liang C."/>
            <person name="Lipzen A."/>
            <person name="Lutzoni F."/>
            <person name="Magnuson J."/>
            <person name="Mondo S."/>
            <person name="Nolan M."/>
            <person name="Ohm R."/>
            <person name="Pangilinan J."/>
            <person name="Park H.-J."/>
            <person name="Ramirez L."/>
            <person name="Alfaro M."/>
            <person name="Sun H."/>
            <person name="Tritt A."/>
            <person name="Yoshinaga Y."/>
            <person name="Zwiers L.-H."/>
            <person name="Turgeon B."/>
            <person name="Goodwin S."/>
            <person name="Spatafora J."/>
            <person name="Crous P."/>
            <person name="Grigoriev I."/>
        </authorList>
    </citation>
    <scope>NUCLEOTIDE SEQUENCE</scope>
    <source>
        <strain evidence="1">CBS 279.74</strain>
    </source>
</reference>
<gene>
    <name evidence="1" type="ORF">K504DRAFT_539419</name>
</gene>
<evidence type="ECO:0000313" key="1">
    <source>
        <dbReference type="EMBL" id="KAF2702717.1"/>
    </source>
</evidence>
<proteinExistence type="predicted"/>
<dbReference type="EMBL" id="MU005793">
    <property type="protein sequence ID" value="KAF2702717.1"/>
    <property type="molecule type" value="Genomic_DNA"/>
</dbReference>
<dbReference type="AlphaFoldDB" id="A0A6G1JRC8"/>
<keyword evidence="2" id="KW-1185">Reference proteome</keyword>
<protein>
    <submittedName>
        <fullName evidence="1">Uncharacterized protein</fullName>
    </submittedName>
</protein>
<dbReference type="Proteomes" id="UP000799428">
    <property type="component" value="Unassembled WGS sequence"/>
</dbReference>
<sequence length="244" mass="27643">MKTSRCQYQVGSEELVILLALDEAGSSPVGLRARETASIVTTRSQNAAFTSTASFSRLHPDSMAIGSRLWRDSVGFGINRLENRRVFEECANVPRNSEIIERRGRDSLRGCSIHNRGQKSVDNVNETCKLSTLFTHDQKHHNAQEFHHDTDFHNSPSPNDYMALYRLGDQVPTNLEQSGAIYRIPLCHMEFETTSIRDLYNITAYDLVLGIDKFYEKVLKGSHSGPDIIHGLPLGYRYNVFYES</sequence>